<comment type="caution">
    <text evidence="1">The sequence shown here is derived from an EMBL/GenBank/DDBJ whole genome shotgun (WGS) entry which is preliminary data.</text>
</comment>
<name>A0A2M8QZ15_9BRAD</name>
<dbReference type="OrthoDB" id="8244267at2"/>
<dbReference type="AlphaFoldDB" id="A0A2M8QZ15"/>
<evidence type="ECO:0000313" key="2">
    <source>
        <dbReference type="Proteomes" id="UP000231194"/>
    </source>
</evidence>
<protein>
    <submittedName>
        <fullName evidence="1">Uncharacterized protein</fullName>
    </submittedName>
</protein>
<dbReference type="Proteomes" id="UP000231194">
    <property type="component" value="Unassembled WGS sequence"/>
</dbReference>
<evidence type="ECO:0000313" key="1">
    <source>
        <dbReference type="EMBL" id="PJG50815.1"/>
    </source>
</evidence>
<sequence length="86" mass="9466">MESLIRLCAKLSLAGEVAPEARVRALPSWGVSLWRHPLPNPLPQAGEGAHLRRRCRRFDLASPAYPGLPPLVHGVVSSLRVIRDRA</sequence>
<keyword evidence="2" id="KW-1185">Reference proteome</keyword>
<organism evidence="1 2">
    <name type="scientific">Bradyrhizobium forestalis</name>
    <dbReference type="NCBI Taxonomy" id="1419263"/>
    <lineage>
        <taxon>Bacteria</taxon>
        <taxon>Pseudomonadati</taxon>
        <taxon>Pseudomonadota</taxon>
        <taxon>Alphaproteobacteria</taxon>
        <taxon>Hyphomicrobiales</taxon>
        <taxon>Nitrobacteraceae</taxon>
        <taxon>Bradyrhizobium</taxon>
    </lineage>
</organism>
<dbReference type="EMBL" id="PGVG01000048">
    <property type="protein sequence ID" value="PJG50815.1"/>
    <property type="molecule type" value="Genomic_DNA"/>
</dbReference>
<reference evidence="1 2" key="1">
    <citation type="submission" date="2017-11" db="EMBL/GenBank/DDBJ databases">
        <title>Bradyrhizobium forestalis sp. nov., an efficient nitrogen-fixing bacterium isolated from nodules of forest legume species in the Amazon.</title>
        <authorList>
            <person name="Costa E.M."/>
            <person name="Guimaraes A."/>
            <person name="Carvalho T.S."/>
            <person name="Rodrigues T.L."/>
            <person name="Ribeiro P.R.A."/>
            <person name="Lebbe L."/>
            <person name="Willems A."/>
            <person name="Moreira F.M.S."/>
        </authorList>
    </citation>
    <scope>NUCLEOTIDE SEQUENCE [LARGE SCALE GENOMIC DNA]</scope>
    <source>
        <strain evidence="1 2">INPA54B</strain>
    </source>
</reference>
<accession>A0A2M8QZ15</accession>
<proteinExistence type="predicted"/>
<gene>
    <name evidence="1" type="ORF">CVM73_34035</name>
</gene>